<evidence type="ECO:0000256" key="8">
    <source>
        <dbReference type="SAM" id="MobiDB-lite"/>
    </source>
</evidence>
<dbReference type="GO" id="GO:0043161">
    <property type="term" value="P:proteasome-mediated ubiquitin-dependent protein catabolic process"/>
    <property type="evidence" value="ECO:0007669"/>
    <property type="project" value="TreeGrafter"/>
</dbReference>
<organism evidence="10 11">
    <name type="scientific">Candida theae</name>
    <dbReference type="NCBI Taxonomy" id="1198502"/>
    <lineage>
        <taxon>Eukaryota</taxon>
        <taxon>Fungi</taxon>
        <taxon>Dikarya</taxon>
        <taxon>Ascomycota</taxon>
        <taxon>Saccharomycotina</taxon>
        <taxon>Pichiomycetes</taxon>
        <taxon>Debaryomycetaceae</taxon>
        <taxon>Candida/Lodderomyces clade</taxon>
        <taxon>Candida</taxon>
    </lineage>
</organism>
<reference evidence="10 11" key="1">
    <citation type="journal article" date="2022" name="DNA Res.">
        <title>Genome analysis of five recently described species of the CUG-Ser clade uncovers Candida theae as a new hybrid lineage with pathogenic potential in the Candida parapsilosis species complex.</title>
        <authorList>
            <person name="Mixao V."/>
            <person name="Del Olmo V."/>
            <person name="Hegedusova E."/>
            <person name="Saus E."/>
            <person name="Pryszcz L."/>
            <person name="Cillingova A."/>
            <person name="Nosek J."/>
            <person name="Gabaldon T."/>
        </authorList>
    </citation>
    <scope>NUCLEOTIDE SEQUENCE [LARGE SCALE GENOMIC DNA]</scope>
    <source>
        <strain evidence="10 11">CBS 12239</strain>
    </source>
</reference>
<evidence type="ECO:0000256" key="7">
    <source>
        <dbReference type="SAM" id="Coils"/>
    </source>
</evidence>
<keyword evidence="3" id="KW-0808">Transferase</keyword>
<evidence type="ECO:0000256" key="6">
    <source>
        <dbReference type="ARBA" id="ARBA00022803"/>
    </source>
</evidence>
<keyword evidence="6" id="KW-0802">TPR repeat</keyword>
<dbReference type="PANTHER" id="PTHR46803:SF2">
    <property type="entry name" value="E3 UBIQUITIN-PROTEIN LIGASE CHIP"/>
    <property type="match status" value="1"/>
</dbReference>
<accession>A0AAD5BFK8</accession>
<dbReference type="EMBL" id="JAIHNG010000106">
    <property type="protein sequence ID" value="KAI5959327.1"/>
    <property type="molecule type" value="Genomic_DNA"/>
</dbReference>
<feature type="coiled-coil region" evidence="7">
    <location>
        <begin position="56"/>
        <end position="83"/>
    </location>
</feature>
<evidence type="ECO:0000256" key="5">
    <source>
        <dbReference type="ARBA" id="ARBA00022786"/>
    </source>
</evidence>
<protein>
    <recommendedName>
        <fullName evidence="2">RING-type E3 ubiquitin transferase</fullName>
        <ecNumber evidence="2">2.3.2.27</ecNumber>
    </recommendedName>
</protein>
<dbReference type="GO" id="GO:0000209">
    <property type="term" value="P:protein polyubiquitination"/>
    <property type="evidence" value="ECO:0007669"/>
    <property type="project" value="TreeGrafter"/>
</dbReference>
<dbReference type="PANTHER" id="PTHR46803">
    <property type="entry name" value="E3 UBIQUITIN-PROTEIN LIGASE CHIP"/>
    <property type="match status" value="1"/>
</dbReference>
<dbReference type="InterPro" id="IPR003613">
    <property type="entry name" value="Ubox_domain"/>
</dbReference>
<keyword evidence="5" id="KW-0833">Ubl conjugation pathway</keyword>
<dbReference type="AlphaFoldDB" id="A0AAD5BFK8"/>
<dbReference type="EC" id="2.3.2.27" evidence="2"/>
<name>A0AAD5BFK8_9ASCO</name>
<evidence type="ECO:0000313" key="11">
    <source>
        <dbReference type="Proteomes" id="UP001204833"/>
    </source>
</evidence>
<comment type="catalytic activity">
    <reaction evidence="1">
        <text>S-ubiquitinyl-[E2 ubiquitin-conjugating enzyme]-L-cysteine + [acceptor protein]-L-lysine = [E2 ubiquitin-conjugating enzyme]-L-cysteine + N(6)-ubiquitinyl-[acceptor protein]-L-lysine.</text>
        <dbReference type="EC" id="2.3.2.27"/>
    </reaction>
</comment>
<gene>
    <name evidence="10" type="ORF">KGF57_002103</name>
</gene>
<evidence type="ECO:0000256" key="4">
    <source>
        <dbReference type="ARBA" id="ARBA00022737"/>
    </source>
</evidence>
<dbReference type="SUPFAM" id="SSF57850">
    <property type="entry name" value="RING/U-box"/>
    <property type="match status" value="1"/>
</dbReference>
<keyword evidence="11" id="KW-1185">Reference proteome</keyword>
<feature type="compositionally biased region" description="Low complexity" evidence="8">
    <location>
        <begin position="131"/>
        <end position="148"/>
    </location>
</feature>
<feature type="region of interest" description="Disordered" evidence="8">
    <location>
        <begin position="124"/>
        <end position="150"/>
    </location>
</feature>
<dbReference type="CDD" id="cd16654">
    <property type="entry name" value="RING-Ubox_CHIP"/>
    <property type="match status" value="1"/>
</dbReference>
<comment type="caution">
    <text evidence="10">The sequence shown here is derived from an EMBL/GenBank/DDBJ whole genome shotgun (WGS) entry which is preliminary data.</text>
</comment>
<dbReference type="Proteomes" id="UP001204833">
    <property type="component" value="Unassembled WGS sequence"/>
</dbReference>
<evidence type="ECO:0000313" key="10">
    <source>
        <dbReference type="EMBL" id="KAI5959327.1"/>
    </source>
</evidence>
<dbReference type="RefSeq" id="XP_051609355.1">
    <property type="nucleotide sequence ID" value="XM_051751381.1"/>
</dbReference>
<dbReference type="Pfam" id="PF04564">
    <property type="entry name" value="U-box"/>
    <property type="match status" value="1"/>
</dbReference>
<dbReference type="GO" id="GO:0061630">
    <property type="term" value="F:ubiquitin protein ligase activity"/>
    <property type="evidence" value="ECO:0007669"/>
    <property type="project" value="UniProtKB-EC"/>
</dbReference>
<dbReference type="InterPro" id="IPR013083">
    <property type="entry name" value="Znf_RING/FYVE/PHD"/>
</dbReference>
<evidence type="ECO:0000256" key="3">
    <source>
        <dbReference type="ARBA" id="ARBA00022679"/>
    </source>
</evidence>
<evidence type="ECO:0000256" key="2">
    <source>
        <dbReference type="ARBA" id="ARBA00012483"/>
    </source>
</evidence>
<dbReference type="GO" id="GO:0045862">
    <property type="term" value="P:positive regulation of proteolysis"/>
    <property type="evidence" value="ECO:0007669"/>
    <property type="project" value="TreeGrafter"/>
</dbReference>
<dbReference type="GO" id="GO:0006515">
    <property type="term" value="P:protein quality control for misfolded or incompletely synthesized proteins"/>
    <property type="evidence" value="ECO:0007669"/>
    <property type="project" value="TreeGrafter"/>
</dbReference>
<dbReference type="Gene3D" id="3.30.40.10">
    <property type="entry name" value="Zinc/RING finger domain, C3HC4 (zinc finger)"/>
    <property type="match status" value="1"/>
</dbReference>
<dbReference type="GO" id="GO:0051087">
    <property type="term" value="F:protein-folding chaperone binding"/>
    <property type="evidence" value="ECO:0007669"/>
    <property type="project" value="TreeGrafter"/>
</dbReference>
<evidence type="ECO:0000259" key="9">
    <source>
        <dbReference type="PROSITE" id="PS51698"/>
    </source>
</evidence>
<sequence length="239" mass="27231">MFTNFKTVLKPSIKAERAPRGTQIRGDYKELIPHVQNDINITTAQLSQYENTSLLRKLISLMKQNHKEQIEELNREHSGTNKYDAKLFNLLKSQLTELKSLLDIFKNNFIHSLYDNHVHNHKMQKLESSSESRLSSTSSSGSSVSQLSMNDVDSNTVDEAPDYLLDPISFEILTDPVVTPSGITYEKEEILNHIDKKGKYDPISKQSLSKDQLYPNLIIKDTVEAYKEGQSKQSIDSRA</sequence>
<dbReference type="GO" id="GO:0071218">
    <property type="term" value="P:cellular response to misfolded protein"/>
    <property type="evidence" value="ECO:0007669"/>
    <property type="project" value="TreeGrafter"/>
</dbReference>
<dbReference type="SMART" id="SM00504">
    <property type="entry name" value="Ubox"/>
    <property type="match status" value="1"/>
</dbReference>
<proteinExistence type="predicted"/>
<dbReference type="GeneID" id="76150162"/>
<keyword evidence="4" id="KW-0677">Repeat</keyword>
<feature type="domain" description="U-box" evidence="9">
    <location>
        <begin position="159"/>
        <end position="233"/>
    </location>
</feature>
<dbReference type="InterPro" id="IPR045202">
    <property type="entry name" value="CHIP_RING-Ubox"/>
</dbReference>
<dbReference type="PROSITE" id="PS51698">
    <property type="entry name" value="U_BOX"/>
    <property type="match status" value="1"/>
</dbReference>
<evidence type="ECO:0000256" key="1">
    <source>
        <dbReference type="ARBA" id="ARBA00000900"/>
    </source>
</evidence>
<dbReference type="GO" id="GO:0005737">
    <property type="term" value="C:cytoplasm"/>
    <property type="evidence" value="ECO:0007669"/>
    <property type="project" value="TreeGrafter"/>
</dbReference>
<keyword evidence="7" id="KW-0175">Coiled coil</keyword>